<gene>
    <name evidence="1" type="ORF">F0344_34045</name>
</gene>
<dbReference type="RefSeq" id="WP_185302405.1">
    <property type="nucleotide sequence ID" value="NZ_CP045702.1"/>
</dbReference>
<evidence type="ECO:0000313" key="1">
    <source>
        <dbReference type="EMBL" id="QNE78945.1"/>
    </source>
</evidence>
<dbReference type="EMBL" id="CP045702">
    <property type="protein sequence ID" value="QNE78945.1"/>
    <property type="molecule type" value="Genomic_DNA"/>
</dbReference>
<keyword evidence="2" id="KW-1185">Reference proteome</keyword>
<accession>A0A7G7BUD0</accession>
<dbReference type="AlphaFoldDB" id="A0A7G7BUD0"/>
<proteinExistence type="predicted"/>
<protein>
    <submittedName>
        <fullName evidence="1">Uncharacterized protein</fullName>
    </submittedName>
</protein>
<dbReference type="Proteomes" id="UP000515307">
    <property type="component" value="Chromosome"/>
</dbReference>
<reference evidence="2" key="1">
    <citation type="submission" date="2019-10" db="EMBL/GenBank/DDBJ databases">
        <title>Antimicrobial potential of Antarctic Bacteria.</title>
        <authorList>
            <person name="Benaud N."/>
            <person name="Edwards R.J."/>
            <person name="Ferrari B.C."/>
        </authorList>
    </citation>
    <scope>NUCLEOTIDE SEQUENCE [LARGE SCALE GENOMIC DNA]</scope>
    <source>
        <strain evidence="2">NBSH44</strain>
    </source>
</reference>
<sequence length="64" mass="6789">MEPAEMTSLRAALAESDFAKPPRINLRGEPIPDGLTTAVVYQGHEVVTDGSKPLRGLDRVIGGS</sequence>
<evidence type="ECO:0000313" key="2">
    <source>
        <dbReference type="Proteomes" id="UP000515307"/>
    </source>
</evidence>
<organism evidence="1 2">
    <name type="scientific">Streptomyces finlayi</name>
    <dbReference type="NCBI Taxonomy" id="67296"/>
    <lineage>
        <taxon>Bacteria</taxon>
        <taxon>Bacillati</taxon>
        <taxon>Actinomycetota</taxon>
        <taxon>Actinomycetes</taxon>
        <taxon>Kitasatosporales</taxon>
        <taxon>Streptomycetaceae</taxon>
        <taxon>Streptomyces</taxon>
    </lineage>
</organism>
<name>A0A7G7BUD0_9ACTN</name>
<dbReference type="KEGG" id="sfiy:F0344_34045"/>